<dbReference type="EMBL" id="DSUJ01000008">
    <property type="protein sequence ID" value="HFI90517.1"/>
    <property type="molecule type" value="Genomic_DNA"/>
</dbReference>
<organism evidence="2">
    <name type="scientific">Ignavibacterium album</name>
    <dbReference type="NCBI Taxonomy" id="591197"/>
    <lineage>
        <taxon>Bacteria</taxon>
        <taxon>Pseudomonadati</taxon>
        <taxon>Ignavibacteriota</taxon>
        <taxon>Ignavibacteria</taxon>
        <taxon>Ignavibacteriales</taxon>
        <taxon>Ignavibacteriaceae</taxon>
        <taxon>Ignavibacterium</taxon>
    </lineage>
</organism>
<reference evidence="2" key="1">
    <citation type="journal article" date="2020" name="mSystems">
        <title>Genome- and Community-Level Interaction Insights into Carbon Utilization and Element Cycling Functions of Hydrothermarchaeota in Hydrothermal Sediment.</title>
        <authorList>
            <person name="Zhou Z."/>
            <person name="Liu Y."/>
            <person name="Xu W."/>
            <person name="Pan J."/>
            <person name="Luo Z.H."/>
            <person name="Li M."/>
        </authorList>
    </citation>
    <scope>NUCLEOTIDE SEQUENCE [LARGE SCALE GENOMIC DNA]</scope>
    <source>
        <strain evidence="2">SpSt-479</strain>
    </source>
</reference>
<protein>
    <recommendedName>
        <fullName evidence="1">Transcription factor zinc-finger domain-containing protein</fullName>
    </recommendedName>
</protein>
<dbReference type="Pfam" id="PF13453">
    <property type="entry name" value="Zn_ribbon_TFIIB"/>
    <property type="match status" value="2"/>
</dbReference>
<dbReference type="InterPro" id="IPR027392">
    <property type="entry name" value="TF_Znf"/>
</dbReference>
<gene>
    <name evidence="2" type="ORF">ENS31_03175</name>
</gene>
<evidence type="ECO:0000313" key="2">
    <source>
        <dbReference type="EMBL" id="HFI90517.1"/>
    </source>
</evidence>
<accession>A0A7V2ZIC3</accession>
<evidence type="ECO:0000259" key="1">
    <source>
        <dbReference type="Pfam" id="PF13453"/>
    </source>
</evidence>
<feature type="domain" description="Transcription factor zinc-finger" evidence="1">
    <location>
        <begin position="65"/>
        <end position="106"/>
    </location>
</feature>
<proteinExistence type="predicted"/>
<name>A0A7V2ZIC3_9BACT</name>
<sequence>MNCPVCNQSMIILELNKVEIDYCPDCSGIWLDEGELELLYSMDKSENELKKLFQESKSSKEKSYKCPICRKRMLKTQFNETEIIIDKCPQNHGLWFDKGELEKVLSIKSNQSAQKVLSILKEMFSYNKSQEAE</sequence>
<comment type="caution">
    <text evidence="2">The sequence shown here is derived from an EMBL/GenBank/DDBJ whole genome shotgun (WGS) entry which is preliminary data.</text>
</comment>
<dbReference type="AlphaFoldDB" id="A0A7V2ZIC3"/>
<feature type="domain" description="Transcription factor zinc-finger" evidence="1">
    <location>
        <begin position="2"/>
        <end position="38"/>
    </location>
</feature>